<dbReference type="InterPro" id="IPR011991">
    <property type="entry name" value="ArsR-like_HTH"/>
</dbReference>
<dbReference type="InterPro" id="IPR014036">
    <property type="entry name" value="DeoR-like_C"/>
</dbReference>
<sequence length="252" mass="27953">MLTQERFNTILNLLEEKGAVTVQELSEVLGTSESTVRRDLNTLNEQGKLEKVHGGATLKKSDDGFVNTEDDFVTKSHLHSQEKENIAKYAASLIKDDDFVYIDAGTTTEKLIKYLPENIKATFVTNGIVHAKSLVRKGLRAFVIGGELKLITEAIIGVTAIEELNRYNFSKCFLGTNGISKANGFTTPDIDEAMIKNKAHEKSYVTYILADHSKFNRVFSVSFGEMSNSCIITDKLTDNSYKDLAVIKEVDG</sequence>
<dbReference type="CDD" id="cd00090">
    <property type="entry name" value="HTH_ARSR"/>
    <property type="match status" value="1"/>
</dbReference>
<dbReference type="OrthoDB" id="9797223at2"/>
<dbReference type="SMART" id="SM00420">
    <property type="entry name" value="HTH_DEOR"/>
    <property type="match status" value="1"/>
</dbReference>
<dbReference type="InterPro" id="IPR001034">
    <property type="entry name" value="DeoR_HTH"/>
</dbReference>
<dbReference type="InterPro" id="IPR050313">
    <property type="entry name" value="Carb_Metab_HTH_regulators"/>
</dbReference>
<keyword evidence="6" id="KW-1185">Reference proteome</keyword>
<dbReference type="Pfam" id="PF00455">
    <property type="entry name" value="DeoRC"/>
    <property type="match status" value="1"/>
</dbReference>
<evidence type="ECO:0000256" key="2">
    <source>
        <dbReference type="ARBA" id="ARBA00023125"/>
    </source>
</evidence>
<evidence type="ECO:0000256" key="3">
    <source>
        <dbReference type="ARBA" id="ARBA00023163"/>
    </source>
</evidence>
<evidence type="ECO:0000313" key="6">
    <source>
        <dbReference type="Proteomes" id="UP000301475"/>
    </source>
</evidence>
<proteinExistence type="predicted"/>
<evidence type="ECO:0000259" key="4">
    <source>
        <dbReference type="PROSITE" id="PS51000"/>
    </source>
</evidence>
<dbReference type="PROSITE" id="PS51000">
    <property type="entry name" value="HTH_DEOR_2"/>
    <property type="match status" value="1"/>
</dbReference>
<dbReference type="Pfam" id="PF08220">
    <property type="entry name" value="HTH_DeoR"/>
    <property type="match status" value="1"/>
</dbReference>
<dbReference type="GO" id="GO:0003677">
    <property type="term" value="F:DNA binding"/>
    <property type="evidence" value="ECO:0007669"/>
    <property type="project" value="UniProtKB-KW"/>
</dbReference>
<dbReference type="SMART" id="SM01134">
    <property type="entry name" value="DeoRC"/>
    <property type="match status" value="1"/>
</dbReference>
<feature type="domain" description="HTH deoR-type" evidence="4">
    <location>
        <begin position="3"/>
        <end position="58"/>
    </location>
</feature>
<dbReference type="Gene3D" id="1.10.10.10">
    <property type="entry name" value="Winged helix-like DNA-binding domain superfamily/Winged helix DNA-binding domain"/>
    <property type="match status" value="1"/>
</dbReference>
<dbReference type="SUPFAM" id="SSF100950">
    <property type="entry name" value="NagB/RpiA/CoA transferase-like"/>
    <property type="match status" value="1"/>
</dbReference>
<dbReference type="Proteomes" id="UP000301475">
    <property type="component" value="Chromosome"/>
</dbReference>
<gene>
    <name evidence="5" type="ORF">E5Z56_00375</name>
</gene>
<dbReference type="Gene3D" id="3.40.50.1360">
    <property type="match status" value="1"/>
</dbReference>
<dbReference type="PANTHER" id="PTHR30363:SF56">
    <property type="entry name" value="TRANSCRIPTIONAL REGULATOR, DEOR FAMILY"/>
    <property type="match status" value="1"/>
</dbReference>
<evidence type="ECO:0000256" key="1">
    <source>
        <dbReference type="ARBA" id="ARBA00023015"/>
    </source>
</evidence>
<protein>
    <submittedName>
        <fullName evidence="5">DeoR/GlpR transcriptional regulator</fullName>
    </submittedName>
</protein>
<dbReference type="KEGG" id="ruj:E5Z56_00375"/>
<dbReference type="InterPro" id="IPR018356">
    <property type="entry name" value="Tscrpt_reg_HTH_DeoR_CS"/>
</dbReference>
<dbReference type="AlphaFoldDB" id="A0A4P8XU95"/>
<dbReference type="RefSeq" id="WP_138156018.1">
    <property type="nucleotide sequence ID" value="NZ_CP039381.1"/>
</dbReference>
<dbReference type="PROSITE" id="PS00894">
    <property type="entry name" value="HTH_DEOR_1"/>
    <property type="match status" value="1"/>
</dbReference>
<evidence type="ECO:0000313" key="5">
    <source>
        <dbReference type="EMBL" id="QCT05914.1"/>
    </source>
</evidence>
<keyword evidence="1" id="KW-0805">Transcription regulation</keyword>
<accession>A0A4P8XU95</accession>
<dbReference type="PANTHER" id="PTHR30363">
    <property type="entry name" value="HTH-TYPE TRANSCRIPTIONAL REGULATOR SRLR-RELATED"/>
    <property type="match status" value="1"/>
</dbReference>
<dbReference type="InterPro" id="IPR037171">
    <property type="entry name" value="NagB/RpiA_transferase-like"/>
</dbReference>
<dbReference type="InterPro" id="IPR036388">
    <property type="entry name" value="WH-like_DNA-bd_sf"/>
</dbReference>
<dbReference type="SUPFAM" id="SSF46785">
    <property type="entry name" value="Winged helix' DNA-binding domain"/>
    <property type="match status" value="1"/>
</dbReference>
<keyword evidence="2" id="KW-0238">DNA-binding</keyword>
<dbReference type="GO" id="GO:0003700">
    <property type="term" value="F:DNA-binding transcription factor activity"/>
    <property type="evidence" value="ECO:0007669"/>
    <property type="project" value="InterPro"/>
</dbReference>
<dbReference type="PRINTS" id="PR00037">
    <property type="entry name" value="HTHLACR"/>
</dbReference>
<organism evidence="5 6">
    <name type="scientific">Ruminococcus bovis</name>
    <dbReference type="NCBI Taxonomy" id="2564099"/>
    <lineage>
        <taxon>Bacteria</taxon>
        <taxon>Bacillati</taxon>
        <taxon>Bacillota</taxon>
        <taxon>Clostridia</taxon>
        <taxon>Eubacteriales</taxon>
        <taxon>Oscillospiraceae</taxon>
        <taxon>Ruminococcus</taxon>
    </lineage>
</organism>
<keyword evidence="3" id="KW-0804">Transcription</keyword>
<name>A0A4P8XU95_9FIRM</name>
<dbReference type="InterPro" id="IPR036390">
    <property type="entry name" value="WH_DNA-bd_sf"/>
</dbReference>
<reference evidence="5 6" key="1">
    <citation type="submission" date="2019-04" db="EMBL/GenBank/DDBJ databases">
        <authorList>
            <person name="Embree M."/>
            <person name="Gaffney J.R."/>
        </authorList>
    </citation>
    <scope>NUCLEOTIDE SEQUENCE [LARGE SCALE GENOMIC DNA]</scope>
    <source>
        <strain evidence="5 6">JE7A12</strain>
    </source>
</reference>
<dbReference type="EMBL" id="CP039381">
    <property type="protein sequence ID" value="QCT05914.1"/>
    <property type="molecule type" value="Genomic_DNA"/>
</dbReference>